<keyword evidence="3" id="KW-1185">Reference proteome</keyword>
<feature type="region of interest" description="Disordered" evidence="1">
    <location>
        <begin position="1"/>
        <end position="117"/>
    </location>
</feature>
<comment type="caution">
    <text evidence="2">The sequence shown here is derived from an EMBL/GenBank/DDBJ whole genome shotgun (WGS) entry which is preliminary data.</text>
</comment>
<dbReference type="EMBL" id="JANPWB010000011">
    <property type="protein sequence ID" value="KAJ1129193.1"/>
    <property type="molecule type" value="Genomic_DNA"/>
</dbReference>
<accession>A0AAV7PTZ4</accession>
<evidence type="ECO:0000313" key="2">
    <source>
        <dbReference type="EMBL" id="KAJ1129193.1"/>
    </source>
</evidence>
<organism evidence="2 3">
    <name type="scientific">Pleurodeles waltl</name>
    <name type="common">Iberian ribbed newt</name>
    <dbReference type="NCBI Taxonomy" id="8319"/>
    <lineage>
        <taxon>Eukaryota</taxon>
        <taxon>Metazoa</taxon>
        <taxon>Chordata</taxon>
        <taxon>Craniata</taxon>
        <taxon>Vertebrata</taxon>
        <taxon>Euteleostomi</taxon>
        <taxon>Amphibia</taxon>
        <taxon>Batrachia</taxon>
        <taxon>Caudata</taxon>
        <taxon>Salamandroidea</taxon>
        <taxon>Salamandridae</taxon>
        <taxon>Pleurodelinae</taxon>
        <taxon>Pleurodeles</taxon>
    </lineage>
</organism>
<proteinExistence type="predicted"/>
<evidence type="ECO:0000256" key="1">
    <source>
        <dbReference type="SAM" id="MobiDB-lite"/>
    </source>
</evidence>
<protein>
    <submittedName>
        <fullName evidence="2">Uncharacterized protein</fullName>
    </submittedName>
</protein>
<evidence type="ECO:0000313" key="3">
    <source>
        <dbReference type="Proteomes" id="UP001066276"/>
    </source>
</evidence>
<dbReference type="Proteomes" id="UP001066276">
    <property type="component" value="Chromosome 7"/>
</dbReference>
<dbReference type="AlphaFoldDB" id="A0AAV7PTZ4"/>
<sequence length="117" mass="12004">MAGPVIARARLQAPTGPPTPVSPCRGGAAPSRGVAAPPHPAVSLWGPGSRHRRARGPLRSTASGAGPALPGPHSSDSPRRPRTPRGRREPPMSPGFQGSRRGTSGRPVPHPGSKFRA</sequence>
<name>A0AAV7PTZ4_PLEWA</name>
<reference evidence="2" key="1">
    <citation type="journal article" date="2022" name="bioRxiv">
        <title>Sequencing and chromosome-scale assembly of the giantPleurodeles waltlgenome.</title>
        <authorList>
            <person name="Brown T."/>
            <person name="Elewa A."/>
            <person name="Iarovenko S."/>
            <person name="Subramanian E."/>
            <person name="Araus A.J."/>
            <person name="Petzold A."/>
            <person name="Susuki M."/>
            <person name="Suzuki K.-i.T."/>
            <person name="Hayashi T."/>
            <person name="Toyoda A."/>
            <person name="Oliveira C."/>
            <person name="Osipova E."/>
            <person name="Leigh N.D."/>
            <person name="Simon A."/>
            <person name="Yun M.H."/>
        </authorList>
    </citation>
    <scope>NUCLEOTIDE SEQUENCE</scope>
    <source>
        <strain evidence="2">20211129_DDA</strain>
        <tissue evidence="2">Liver</tissue>
    </source>
</reference>
<gene>
    <name evidence="2" type="ORF">NDU88_007564</name>
</gene>